<comment type="caution">
    <text evidence="2">The sequence shown here is derived from an EMBL/GenBank/DDBJ whole genome shotgun (WGS) entry which is preliminary data.</text>
</comment>
<reference evidence="2 3" key="1">
    <citation type="submission" date="2019-10" db="EMBL/GenBank/DDBJ databases">
        <title>Actinomadura rubteroloni sp. nov. and Actinomadura macrotermitis sp. nov., isolated from the gut of fungus growing-termite Macrotermes natalensis.</title>
        <authorList>
            <person name="Benndorf R."/>
            <person name="Martin K."/>
            <person name="Kuefner M."/>
            <person name="De Beer W."/>
            <person name="Kaster A.-K."/>
            <person name="Vollmers J."/>
            <person name="Poulsen M."/>
            <person name="Beemelmanns C."/>
        </authorList>
    </citation>
    <scope>NUCLEOTIDE SEQUENCE [LARGE SCALE GENOMIC DNA]</scope>
    <source>
        <strain evidence="2 3">RB68</strain>
    </source>
</reference>
<dbReference type="InterPro" id="IPR034660">
    <property type="entry name" value="DinB/YfiT-like"/>
</dbReference>
<evidence type="ECO:0000313" key="3">
    <source>
        <dbReference type="Proteomes" id="UP000487268"/>
    </source>
</evidence>
<accession>A0A7K0C498</accession>
<dbReference type="SUPFAM" id="SSF109854">
    <property type="entry name" value="DinB/YfiT-like putative metalloenzymes"/>
    <property type="match status" value="1"/>
</dbReference>
<dbReference type="OrthoDB" id="5178565at2"/>
<evidence type="ECO:0000259" key="1">
    <source>
        <dbReference type="Pfam" id="PF11716"/>
    </source>
</evidence>
<dbReference type="Proteomes" id="UP000487268">
    <property type="component" value="Unassembled WGS sequence"/>
</dbReference>
<dbReference type="EMBL" id="WEGH01000004">
    <property type="protein sequence ID" value="MQY08196.1"/>
    <property type="molecule type" value="Genomic_DNA"/>
</dbReference>
<organism evidence="2 3">
    <name type="scientific">Actinomadura macrotermitis</name>
    <dbReference type="NCBI Taxonomy" id="2585200"/>
    <lineage>
        <taxon>Bacteria</taxon>
        <taxon>Bacillati</taxon>
        <taxon>Actinomycetota</taxon>
        <taxon>Actinomycetes</taxon>
        <taxon>Streptosporangiales</taxon>
        <taxon>Thermomonosporaceae</taxon>
        <taxon>Actinomadura</taxon>
    </lineage>
</organism>
<dbReference type="Pfam" id="PF11716">
    <property type="entry name" value="MDMPI_N"/>
    <property type="match status" value="1"/>
</dbReference>
<gene>
    <name evidence="2" type="ORF">ACRB68_63020</name>
</gene>
<dbReference type="GO" id="GO:0046872">
    <property type="term" value="F:metal ion binding"/>
    <property type="evidence" value="ECO:0007669"/>
    <property type="project" value="InterPro"/>
</dbReference>
<dbReference type="NCBIfam" id="TIGR03083">
    <property type="entry name" value="maleylpyruvate isomerase family mycothiol-dependent enzyme"/>
    <property type="match status" value="1"/>
</dbReference>
<proteinExistence type="predicted"/>
<name>A0A7K0C498_9ACTN</name>
<dbReference type="AlphaFoldDB" id="A0A7K0C498"/>
<keyword evidence="3" id="KW-1185">Reference proteome</keyword>
<sequence>MRDAAKWQVIADERAGLADLLATLTADQWAHPSLCEGWTVREVAAHLGLGPRMGPGKTALALARARGSFDRMVRDTALREAARPAGELVALLRSGAGSRHLAPGQRLDHALLDVLVHGQDITVPLGIPRPVPLEAARHSAGVLWRMGFPFHARRRLHGVRLTATDTSWTAGEGAEAAGPIAALLLLLTGRHTAALPRLDGPGTAVVAARVPSPLS</sequence>
<dbReference type="InterPro" id="IPR024344">
    <property type="entry name" value="MDMPI_metal-binding"/>
</dbReference>
<dbReference type="Gene3D" id="1.20.120.450">
    <property type="entry name" value="dinb family like domain"/>
    <property type="match status" value="1"/>
</dbReference>
<evidence type="ECO:0000313" key="2">
    <source>
        <dbReference type="EMBL" id="MQY08196.1"/>
    </source>
</evidence>
<dbReference type="RefSeq" id="WP_153538851.1">
    <property type="nucleotide sequence ID" value="NZ_WEGH01000004.1"/>
</dbReference>
<dbReference type="InterPro" id="IPR017517">
    <property type="entry name" value="Maleyloyr_isom"/>
</dbReference>
<feature type="domain" description="Mycothiol-dependent maleylpyruvate isomerase metal-binding" evidence="1">
    <location>
        <begin position="11"/>
        <end position="100"/>
    </location>
</feature>
<protein>
    <recommendedName>
        <fullName evidence="1">Mycothiol-dependent maleylpyruvate isomerase metal-binding domain-containing protein</fullName>
    </recommendedName>
</protein>